<dbReference type="Proteomes" id="UP001500840">
    <property type="component" value="Unassembled WGS sequence"/>
</dbReference>
<keyword evidence="2" id="KW-1185">Reference proteome</keyword>
<protein>
    <submittedName>
        <fullName evidence="1">Uncharacterized protein</fullName>
    </submittedName>
</protein>
<comment type="caution">
    <text evidence="1">The sequence shown here is derived from an EMBL/GenBank/DDBJ whole genome shotgun (WGS) entry which is preliminary data.</text>
</comment>
<evidence type="ECO:0000313" key="2">
    <source>
        <dbReference type="Proteomes" id="UP001500840"/>
    </source>
</evidence>
<dbReference type="EMBL" id="BAABGA010000107">
    <property type="protein sequence ID" value="GAA4469529.1"/>
    <property type="molecule type" value="Genomic_DNA"/>
</dbReference>
<sequence>MPNYMRSPVRFVVFEVDGKQLAESVEFGHDQIEAEFLKWPTSDHTAVPIRTNAMPSKPESLDGEEWTMTAYETGRFIAIPSESGETKVFPVVYALDFNTFRSRIVGVVTSIDGEPCDQPKSR</sequence>
<reference evidence="2" key="1">
    <citation type="journal article" date="2019" name="Int. J. Syst. Evol. Microbiol.">
        <title>The Global Catalogue of Microorganisms (GCM) 10K type strain sequencing project: providing services to taxonomists for standard genome sequencing and annotation.</title>
        <authorList>
            <consortium name="The Broad Institute Genomics Platform"/>
            <consortium name="The Broad Institute Genome Sequencing Center for Infectious Disease"/>
            <person name="Wu L."/>
            <person name="Ma J."/>
        </authorList>
    </citation>
    <scope>NUCLEOTIDE SEQUENCE [LARGE SCALE GENOMIC DNA]</scope>
    <source>
        <strain evidence="2">JCM 17759</strain>
    </source>
</reference>
<organism evidence="1 2">
    <name type="scientific">Novipirellula rosea</name>
    <dbReference type="NCBI Taxonomy" id="1031540"/>
    <lineage>
        <taxon>Bacteria</taxon>
        <taxon>Pseudomonadati</taxon>
        <taxon>Planctomycetota</taxon>
        <taxon>Planctomycetia</taxon>
        <taxon>Pirellulales</taxon>
        <taxon>Pirellulaceae</taxon>
        <taxon>Novipirellula</taxon>
    </lineage>
</organism>
<proteinExistence type="predicted"/>
<accession>A0ABP8NR84</accession>
<gene>
    <name evidence="1" type="ORF">GCM10023156_61710</name>
</gene>
<name>A0ABP8NR84_9BACT</name>
<evidence type="ECO:0000313" key="1">
    <source>
        <dbReference type="EMBL" id="GAA4469529.1"/>
    </source>
</evidence>